<proteinExistence type="inferred from homology"/>
<evidence type="ECO:0000313" key="4">
    <source>
        <dbReference type="EMBL" id="RWR83478.1"/>
    </source>
</evidence>
<dbReference type="PANTHER" id="PTHR46128">
    <property type="entry name" value="MITOCHONDRIAL GROUP I INTRON SPLICING FACTOR CCM1"/>
    <property type="match status" value="1"/>
</dbReference>
<evidence type="ECO:0008006" key="6">
    <source>
        <dbReference type="Google" id="ProtNLM"/>
    </source>
</evidence>
<dbReference type="OrthoDB" id="680059at2759"/>
<dbReference type="PANTHER" id="PTHR46128:SF211">
    <property type="entry name" value="PENTACOTRIPEPTIDE-REPEAT REGION OF PRORP DOMAIN-CONTAINING PROTEIN"/>
    <property type="match status" value="1"/>
</dbReference>
<gene>
    <name evidence="4" type="ORF">CKAN_01223400</name>
</gene>
<sequence>MGCARMVKLLRLKSSLKICLIEKFLQTLKSITCLLMATVRWVLLGQLLLNNSLINGLCKEGRVSKAEELVFRIRTEGLTPDVITYNSLIMGCVRVSNTLKALELYHYMKKLDIKPTLVTYHSLINGISGEGKMKEIESLFRKC</sequence>
<dbReference type="AlphaFoldDB" id="A0A3S3P5H6"/>
<protein>
    <recommendedName>
        <fullName evidence="6">Pentatricopeptide repeat-containing protein</fullName>
    </recommendedName>
</protein>
<accession>A0A3S3P5H6</accession>
<dbReference type="Pfam" id="PF12854">
    <property type="entry name" value="PPR_1"/>
    <property type="match status" value="1"/>
</dbReference>
<dbReference type="Proteomes" id="UP000283530">
    <property type="component" value="Unassembled WGS sequence"/>
</dbReference>
<evidence type="ECO:0000256" key="2">
    <source>
        <dbReference type="ARBA" id="ARBA00022737"/>
    </source>
</evidence>
<comment type="caution">
    <text evidence="4">The sequence shown here is derived from an EMBL/GenBank/DDBJ whole genome shotgun (WGS) entry which is preliminary data.</text>
</comment>
<dbReference type="InterPro" id="IPR011990">
    <property type="entry name" value="TPR-like_helical_dom_sf"/>
</dbReference>
<dbReference type="Gene3D" id="1.25.40.10">
    <property type="entry name" value="Tetratricopeptide repeat domain"/>
    <property type="match status" value="1"/>
</dbReference>
<reference evidence="4 5" key="1">
    <citation type="journal article" date="2019" name="Nat. Plants">
        <title>Stout camphor tree genome fills gaps in understanding of flowering plant genome evolution.</title>
        <authorList>
            <person name="Chaw S.M."/>
            <person name="Liu Y.C."/>
            <person name="Wu Y.W."/>
            <person name="Wang H.Y."/>
            <person name="Lin C.I."/>
            <person name="Wu C.S."/>
            <person name="Ke H.M."/>
            <person name="Chang L.Y."/>
            <person name="Hsu C.Y."/>
            <person name="Yang H.T."/>
            <person name="Sudianto E."/>
            <person name="Hsu M.H."/>
            <person name="Wu K.P."/>
            <person name="Wang L.N."/>
            <person name="Leebens-Mack J.H."/>
            <person name="Tsai I.J."/>
        </authorList>
    </citation>
    <scope>NUCLEOTIDE SEQUENCE [LARGE SCALE GENOMIC DNA]</scope>
    <source>
        <strain evidence="5">cv. Chaw 1501</strain>
        <tissue evidence="4">Young leaves</tissue>
    </source>
</reference>
<dbReference type="NCBIfam" id="TIGR00756">
    <property type="entry name" value="PPR"/>
    <property type="match status" value="2"/>
</dbReference>
<dbReference type="InterPro" id="IPR050872">
    <property type="entry name" value="PPR_P_subfamily"/>
</dbReference>
<evidence type="ECO:0000313" key="5">
    <source>
        <dbReference type="Proteomes" id="UP000283530"/>
    </source>
</evidence>
<organism evidence="4 5">
    <name type="scientific">Cinnamomum micranthum f. kanehirae</name>
    <dbReference type="NCBI Taxonomy" id="337451"/>
    <lineage>
        <taxon>Eukaryota</taxon>
        <taxon>Viridiplantae</taxon>
        <taxon>Streptophyta</taxon>
        <taxon>Embryophyta</taxon>
        <taxon>Tracheophyta</taxon>
        <taxon>Spermatophyta</taxon>
        <taxon>Magnoliopsida</taxon>
        <taxon>Magnoliidae</taxon>
        <taxon>Laurales</taxon>
        <taxon>Lauraceae</taxon>
        <taxon>Cinnamomum</taxon>
    </lineage>
</organism>
<evidence type="ECO:0000256" key="3">
    <source>
        <dbReference type="PROSITE-ProRule" id="PRU00708"/>
    </source>
</evidence>
<keyword evidence="2" id="KW-0677">Repeat</keyword>
<name>A0A3S3P5H6_9MAGN</name>
<dbReference type="EMBL" id="QPKB01000004">
    <property type="protein sequence ID" value="RWR83478.1"/>
    <property type="molecule type" value="Genomic_DNA"/>
</dbReference>
<dbReference type="PROSITE" id="PS51375">
    <property type="entry name" value="PPR"/>
    <property type="match status" value="2"/>
</dbReference>
<dbReference type="Pfam" id="PF13041">
    <property type="entry name" value="PPR_2"/>
    <property type="match status" value="1"/>
</dbReference>
<feature type="repeat" description="PPR" evidence="3">
    <location>
        <begin position="46"/>
        <end position="80"/>
    </location>
</feature>
<dbReference type="STRING" id="337451.A0A3S3P5H6"/>
<dbReference type="InterPro" id="IPR002885">
    <property type="entry name" value="PPR_rpt"/>
</dbReference>
<evidence type="ECO:0000256" key="1">
    <source>
        <dbReference type="ARBA" id="ARBA00007626"/>
    </source>
</evidence>
<comment type="similarity">
    <text evidence="1">Belongs to the PPR family. P subfamily.</text>
</comment>
<keyword evidence="5" id="KW-1185">Reference proteome</keyword>
<feature type="repeat" description="PPR" evidence="3">
    <location>
        <begin position="81"/>
        <end position="115"/>
    </location>
</feature>